<dbReference type="OrthoDB" id="6355011at2"/>
<dbReference type="EMBL" id="AAQH01000010">
    <property type="protein sequence ID" value="EAT12029.1"/>
    <property type="molecule type" value="Genomic_DNA"/>
</dbReference>
<dbReference type="STRING" id="207949.RED65_03285"/>
<dbReference type="Pfam" id="PF11008">
    <property type="entry name" value="DUF2846"/>
    <property type="match status" value="1"/>
</dbReference>
<dbReference type="AlphaFoldDB" id="Q1N1M1"/>
<comment type="caution">
    <text evidence="2">The sequence shown here is derived from an EMBL/GenBank/DDBJ whole genome shotgun (WGS) entry which is preliminary data.</text>
</comment>
<organism evidence="2 3">
    <name type="scientific">Bermanella marisrubri</name>
    <dbReference type="NCBI Taxonomy" id="207949"/>
    <lineage>
        <taxon>Bacteria</taxon>
        <taxon>Pseudomonadati</taxon>
        <taxon>Pseudomonadota</taxon>
        <taxon>Gammaproteobacteria</taxon>
        <taxon>Oceanospirillales</taxon>
        <taxon>Oceanospirillaceae</taxon>
        <taxon>Bermanella</taxon>
    </lineage>
</organism>
<protein>
    <recommendedName>
        <fullName evidence="1">DUF2846 domain-containing protein</fullName>
    </recommendedName>
</protein>
<keyword evidence="3" id="KW-1185">Reference proteome</keyword>
<dbReference type="PROSITE" id="PS51257">
    <property type="entry name" value="PROKAR_LIPOPROTEIN"/>
    <property type="match status" value="1"/>
</dbReference>
<sequence length="231" mass="26781">MTKIIKFLTAIFVLVTLTGCLQIYQSIGHNFGAYISSTSGKEYEQVANRWDYENKALLYVYRPNSEWAADEIEAPTFYMDNERIFNIKANGYTWFELEPGEYEIIMRRPLFGLEGIATESFEFDLKRIAQLNLAVEADKVYFLRYSEIDPPDEAFQKLDKDIPLGDGPLMLVSKDLAHQEMPQTRMLSEGGRVIKSQGPLSEDELEEVFDSRVIDLDAEAQEDENTMQWWW</sequence>
<gene>
    <name evidence="2" type="ORF">RED65_03285</name>
</gene>
<name>Q1N1M1_9GAMM</name>
<dbReference type="RefSeq" id="WP_007018989.1">
    <property type="nucleotide sequence ID" value="NZ_CH724120.1"/>
</dbReference>
<dbReference type="Proteomes" id="UP000004263">
    <property type="component" value="Unassembled WGS sequence"/>
</dbReference>
<proteinExistence type="predicted"/>
<evidence type="ECO:0000313" key="3">
    <source>
        <dbReference type="Proteomes" id="UP000004263"/>
    </source>
</evidence>
<feature type="domain" description="DUF2846" evidence="1">
    <location>
        <begin position="53"/>
        <end position="154"/>
    </location>
</feature>
<dbReference type="HOGENOM" id="CLU_096129_0_0_6"/>
<accession>Q1N1M1</accession>
<evidence type="ECO:0000313" key="2">
    <source>
        <dbReference type="EMBL" id="EAT12029.1"/>
    </source>
</evidence>
<dbReference type="InterPro" id="IPR022548">
    <property type="entry name" value="DUF2846"/>
</dbReference>
<evidence type="ECO:0000259" key="1">
    <source>
        <dbReference type="Pfam" id="PF11008"/>
    </source>
</evidence>
<reference evidence="2 3" key="1">
    <citation type="submission" date="2006-03" db="EMBL/GenBank/DDBJ databases">
        <authorList>
            <person name="Pinhassi J."/>
            <person name="Pedros-Alio C."/>
            <person name="Ferriera S."/>
            <person name="Johnson J."/>
            <person name="Kravitz S."/>
            <person name="Halpern A."/>
            <person name="Remington K."/>
            <person name="Beeson K."/>
            <person name="Tran B."/>
            <person name="Rogers Y.-H."/>
            <person name="Friedman R."/>
            <person name="Venter J.C."/>
        </authorList>
    </citation>
    <scope>NUCLEOTIDE SEQUENCE [LARGE SCALE GENOMIC DNA]</scope>
    <source>
        <strain evidence="2 3">RED65</strain>
    </source>
</reference>